<dbReference type="InterPro" id="IPR002035">
    <property type="entry name" value="VWF_A"/>
</dbReference>
<protein>
    <recommendedName>
        <fullName evidence="1">VWFA domain-containing protein</fullName>
    </recommendedName>
</protein>
<dbReference type="InterPro" id="IPR050934">
    <property type="entry name" value="ITIH"/>
</dbReference>
<organism evidence="2">
    <name type="scientific">marine sediment metagenome</name>
    <dbReference type="NCBI Taxonomy" id="412755"/>
    <lineage>
        <taxon>unclassified sequences</taxon>
        <taxon>metagenomes</taxon>
        <taxon>ecological metagenomes</taxon>
    </lineage>
</organism>
<gene>
    <name evidence="2" type="ORF">S06H3_54440</name>
</gene>
<accession>X1R5J1</accession>
<dbReference type="EMBL" id="BARV01034816">
    <property type="protein sequence ID" value="GAI50884.1"/>
    <property type="molecule type" value="Genomic_DNA"/>
</dbReference>
<sequence>TVVAFETEVSTLWDEPHIASDTFKQEAKDWVSSLVAGGSTNFHDACITGLETFTEANAANVMLVLSDGEPTAGPITSTPELLIAISEANSKKVSISAVAFGYGADEGLMANMASQNNGFFTFIQTDEEATTKIIDFYKQFATPIASGYSIHIEGAYLTASLVPLKDSPFFNGSEVLLSGLYETSISIETTIHYASDEIYSNYATDASIVYPYVESIWAQHRLSYLLNQVLLEGDTNVLRA</sequence>
<dbReference type="PANTHER" id="PTHR10338:SF108">
    <property type="entry name" value="INTER-ALPHA-TRYPSIN INHIBITOR HEAVY CHAIN H4-LIKE PROTEIN"/>
    <property type="match status" value="1"/>
</dbReference>
<dbReference type="PROSITE" id="PS50234">
    <property type="entry name" value="VWFA"/>
    <property type="match status" value="1"/>
</dbReference>
<dbReference type="AlphaFoldDB" id="X1R5J1"/>
<name>X1R5J1_9ZZZZ</name>
<dbReference type="SUPFAM" id="SSF53300">
    <property type="entry name" value="vWA-like"/>
    <property type="match status" value="1"/>
</dbReference>
<proteinExistence type="predicted"/>
<feature type="non-terminal residue" evidence="2">
    <location>
        <position position="1"/>
    </location>
</feature>
<comment type="caution">
    <text evidence="2">The sequence shown here is derived from an EMBL/GenBank/DDBJ whole genome shotgun (WGS) entry which is preliminary data.</text>
</comment>
<feature type="non-terminal residue" evidence="2">
    <location>
        <position position="240"/>
    </location>
</feature>
<reference evidence="2" key="1">
    <citation type="journal article" date="2014" name="Front. Microbiol.">
        <title>High frequency of phylogenetically diverse reductive dehalogenase-homologous genes in deep subseafloor sedimentary metagenomes.</title>
        <authorList>
            <person name="Kawai M."/>
            <person name="Futagami T."/>
            <person name="Toyoda A."/>
            <person name="Takaki Y."/>
            <person name="Nishi S."/>
            <person name="Hori S."/>
            <person name="Arai W."/>
            <person name="Tsubouchi T."/>
            <person name="Morono Y."/>
            <person name="Uchiyama I."/>
            <person name="Ito T."/>
            <person name="Fujiyama A."/>
            <person name="Inagaki F."/>
            <person name="Takami H."/>
        </authorList>
    </citation>
    <scope>NUCLEOTIDE SEQUENCE</scope>
    <source>
        <strain evidence="2">Expedition CK06-06</strain>
    </source>
</reference>
<dbReference type="Gene3D" id="3.40.50.410">
    <property type="entry name" value="von Willebrand factor, type A domain"/>
    <property type="match status" value="1"/>
</dbReference>
<evidence type="ECO:0000259" key="1">
    <source>
        <dbReference type="PROSITE" id="PS50234"/>
    </source>
</evidence>
<evidence type="ECO:0000313" key="2">
    <source>
        <dbReference type="EMBL" id="GAI50884.1"/>
    </source>
</evidence>
<dbReference type="PANTHER" id="PTHR10338">
    <property type="entry name" value="INTER-ALPHA-TRYPSIN INHIBITOR HEAVY CHAIN FAMILY MEMBER"/>
    <property type="match status" value="1"/>
</dbReference>
<dbReference type="Pfam" id="PF13768">
    <property type="entry name" value="VWA_3"/>
    <property type="match status" value="1"/>
</dbReference>
<dbReference type="InterPro" id="IPR036465">
    <property type="entry name" value="vWFA_dom_sf"/>
</dbReference>
<feature type="domain" description="VWFA" evidence="1">
    <location>
        <begin position="1"/>
        <end position="140"/>
    </location>
</feature>